<evidence type="ECO:0000256" key="3">
    <source>
        <dbReference type="ARBA" id="ARBA00022787"/>
    </source>
</evidence>
<protein>
    <submittedName>
        <fullName evidence="4">Uncharacterized protein</fullName>
    </submittedName>
</protein>
<keyword evidence="3" id="KW-1000">Mitochondrion outer membrane</keyword>
<evidence type="ECO:0000313" key="4">
    <source>
        <dbReference type="Ensembl" id="ENSSMRP00000012830.1"/>
    </source>
</evidence>
<evidence type="ECO:0000256" key="2">
    <source>
        <dbReference type="ARBA" id="ARBA00022452"/>
    </source>
</evidence>
<comment type="subcellular location">
    <subcellularLocation>
        <location evidence="1">Mitochondrion outer membrane</location>
    </subcellularLocation>
</comment>
<keyword evidence="2" id="KW-1134">Transmembrane beta strand</keyword>
<dbReference type="Proteomes" id="UP000694421">
    <property type="component" value="Unplaced"/>
</dbReference>
<reference evidence="4" key="2">
    <citation type="submission" date="2025-09" db="UniProtKB">
        <authorList>
            <consortium name="Ensembl"/>
        </authorList>
    </citation>
    <scope>IDENTIFICATION</scope>
</reference>
<organism evidence="4 5">
    <name type="scientific">Salvator merianae</name>
    <name type="common">Argentine black and white tegu</name>
    <name type="synonym">Tupinambis merianae</name>
    <dbReference type="NCBI Taxonomy" id="96440"/>
    <lineage>
        <taxon>Eukaryota</taxon>
        <taxon>Metazoa</taxon>
        <taxon>Chordata</taxon>
        <taxon>Craniata</taxon>
        <taxon>Vertebrata</taxon>
        <taxon>Euteleostomi</taxon>
        <taxon>Lepidosauria</taxon>
        <taxon>Squamata</taxon>
        <taxon>Bifurcata</taxon>
        <taxon>Unidentata</taxon>
        <taxon>Episquamata</taxon>
        <taxon>Laterata</taxon>
        <taxon>Teiioidea</taxon>
        <taxon>Teiidae</taxon>
        <taxon>Salvator</taxon>
    </lineage>
</organism>
<keyword evidence="2" id="KW-0472">Membrane</keyword>
<evidence type="ECO:0000313" key="5">
    <source>
        <dbReference type="Proteomes" id="UP000694421"/>
    </source>
</evidence>
<sequence length="124" mass="13492">EGNIPIYCLKLCFDFNLHCFILDLKITSENGLELTSSGSAKTETSKIEYDTDNTLGTEVTLEDQLAHGLKPTFVSSFSLNTGKKSAKVKSANNPGSDMDFDIAGPSSIHGAFVFGYEGWLPNDY</sequence>
<keyword evidence="3" id="KW-0496">Mitochondrion</keyword>
<proteinExistence type="predicted"/>
<accession>A0A8D0DLH1</accession>
<reference evidence="4" key="1">
    <citation type="submission" date="2025-08" db="UniProtKB">
        <authorList>
            <consortium name="Ensembl"/>
        </authorList>
    </citation>
    <scope>IDENTIFICATION</scope>
</reference>
<name>A0A8D0DLH1_SALMN</name>
<dbReference type="Ensembl" id="ENSSMRT00000014955.1">
    <property type="protein sequence ID" value="ENSSMRP00000012830.1"/>
    <property type="gene ID" value="ENSSMRG00000010014.1"/>
</dbReference>
<dbReference type="Gene3D" id="2.40.160.10">
    <property type="entry name" value="Porin"/>
    <property type="match status" value="1"/>
</dbReference>
<keyword evidence="2" id="KW-0812">Transmembrane</keyword>
<dbReference type="GeneTree" id="ENSGT00950000182869"/>
<dbReference type="InterPro" id="IPR023614">
    <property type="entry name" value="Porin_dom_sf"/>
</dbReference>
<evidence type="ECO:0000256" key="1">
    <source>
        <dbReference type="ARBA" id="ARBA00004294"/>
    </source>
</evidence>
<dbReference type="AlphaFoldDB" id="A0A8D0DLH1"/>
<dbReference type="GO" id="GO:0005741">
    <property type="term" value="C:mitochondrial outer membrane"/>
    <property type="evidence" value="ECO:0007669"/>
    <property type="project" value="UniProtKB-SubCell"/>
</dbReference>
<keyword evidence="5" id="KW-1185">Reference proteome</keyword>